<evidence type="ECO:0000313" key="3">
    <source>
        <dbReference type="EMBL" id="OQD41912.1"/>
    </source>
</evidence>
<sequence>MKDKTSKNIGWYRVLLIVLPYFFIVGLFQFIGILIAGIDLSQDYPEKTAFQKLIISWFNLLGTFLVIWIFMEYVEKQKFIQLGFHIKNRIKDILIGIILGALIMGAGYLLLYFWGEIQFERVLFNFTDLTLIILHFLIVALVEEVLFRGYILRNLMISFDKYIALILSSCLFLLMHGFNPNISSFSLMGLFLAGMLLGATYIFTKNLWFPIALHFSWNLFQSLLGFNVSGQNSYSIVEHQIREANLFNGGAFGFEGSYLSIIVQLILIVGIIYYYNRKKLNTQ</sequence>
<dbReference type="PANTHER" id="PTHR39430">
    <property type="entry name" value="MEMBRANE-ASSOCIATED PROTEASE-RELATED"/>
    <property type="match status" value="1"/>
</dbReference>
<evidence type="ECO:0000313" key="4">
    <source>
        <dbReference type="Proteomes" id="UP000191680"/>
    </source>
</evidence>
<dbReference type="AlphaFoldDB" id="A0A1V6LP24"/>
<feature type="transmembrane region" description="Helical" evidence="1">
    <location>
        <begin position="126"/>
        <end position="147"/>
    </location>
</feature>
<name>A0A1V6LP24_9FLAO</name>
<evidence type="ECO:0000259" key="2">
    <source>
        <dbReference type="Pfam" id="PF02517"/>
    </source>
</evidence>
<keyword evidence="1" id="KW-0812">Transmembrane</keyword>
<reference evidence="3 4" key="1">
    <citation type="submission" date="2016-12" db="EMBL/GenBank/DDBJ databases">
        <authorList>
            <person name="Song W.-J."/>
            <person name="Kurnit D.M."/>
        </authorList>
    </citation>
    <scope>NUCLEOTIDE SEQUENCE [LARGE SCALE GENOMIC DNA]</scope>
    <source>
        <strain evidence="3 4">HSG9</strain>
    </source>
</reference>
<comment type="caution">
    <text evidence="3">The sequence shown here is derived from an EMBL/GenBank/DDBJ whole genome shotgun (WGS) entry which is preliminary data.</text>
</comment>
<dbReference type="RefSeq" id="WP_080319721.1">
    <property type="nucleotide sequence ID" value="NZ_MTBC01000010.1"/>
</dbReference>
<dbReference type="InterPro" id="IPR003675">
    <property type="entry name" value="Rce1/LyrA-like_dom"/>
</dbReference>
<gene>
    <name evidence="3" type="ORF">BUL40_13745</name>
</gene>
<feature type="transmembrane region" description="Helical" evidence="1">
    <location>
        <begin position="257"/>
        <end position="275"/>
    </location>
</feature>
<protein>
    <submittedName>
        <fullName evidence="3">Peptidase</fullName>
    </submittedName>
</protein>
<keyword evidence="4" id="KW-1185">Reference proteome</keyword>
<dbReference type="Pfam" id="PF02517">
    <property type="entry name" value="Rce1-like"/>
    <property type="match status" value="1"/>
</dbReference>
<organism evidence="3 4">
    <name type="scientific">Croceivirga radicis</name>
    <dbReference type="NCBI Taxonomy" id="1929488"/>
    <lineage>
        <taxon>Bacteria</taxon>
        <taxon>Pseudomonadati</taxon>
        <taxon>Bacteroidota</taxon>
        <taxon>Flavobacteriia</taxon>
        <taxon>Flavobacteriales</taxon>
        <taxon>Flavobacteriaceae</taxon>
        <taxon>Croceivirga</taxon>
    </lineage>
</organism>
<feature type="transmembrane region" description="Helical" evidence="1">
    <location>
        <begin position="184"/>
        <end position="203"/>
    </location>
</feature>
<dbReference type="Proteomes" id="UP000191680">
    <property type="component" value="Unassembled WGS sequence"/>
</dbReference>
<dbReference type="EMBL" id="MTBC01000010">
    <property type="protein sequence ID" value="OQD41912.1"/>
    <property type="molecule type" value="Genomic_DNA"/>
</dbReference>
<keyword evidence="1" id="KW-1133">Transmembrane helix</keyword>
<feature type="transmembrane region" description="Helical" evidence="1">
    <location>
        <begin position="12"/>
        <end position="38"/>
    </location>
</feature>
<dbReference type="GO" id="GO:0004175">
    <property type="term" value="F:endopeptidase activity"/>
    <property type="evidence" value="ECO:0007669"/>
    <property type="project" value="UniProtKB-ARBA"/>
</dbReference>
<dbReference type="PANTHER" id="PTHR39430:SF1">
    <property type="entry name" value="PROTEASE"/>
    <property type="match status" value="1"/>
</dbReference>
<dbReference type="GO" id="GO:0080120">
    <property type="term" value="P:CAAX-box protein maturation"/>
    <property type="evidence" value="ECO:0007669"/>
    <property type="project" value="UniProtKB-ARBA"/>
</dbReference>
<feature type="transmembrane region" description="Helical" evidence="1">
    <location>
        <begin position="92"/>
        <end position="114"/>
    </location>
</feature>
<proteinExistence type="predicted"/>
<feature type="transmembrane region" description="Helical" evidence="1">
    <location>
        <begin position="50"/>
        <end position="71"/>
    </location>
</feature>
<evidence type="ECO:0000256" key="1">
    <source>
        <dbReference type="SAM" id="Phobius"/>
    </source>
</evidence>
<keyword evidence="1" id="KW-0472">Membrane</keyword>
<feature type="domain" description="CAAX prenyl protease 2/Lysostaphin resistance protein A-like" evidence="2">
    <location>
        <begin position="129"/>
        <end position="220"/>
    </location>
</feature>
<accession>A0A1V6LP24</accession>
<dbReference type="OrthoDB" id="324900at2"/>